<keyword evidence="1" id="KW-0812">Transmembrane</keyword>
<keyword evidence="3" id="KW-1185">Reference proteome</keyword>
<organism evidence="2 3">
    <name type="scientific">Streptomyces turgidiscabies (strain Car8)</name>
    <dbReference type="NCBI Taxonomy" id="698760"/>
    <lineage>
        <taxon>Bacteria</taxon>
        <taxon>Bacillati</taxon>
        <taxon>Actinomycetota</taxon>
        <taxon>Actinomycetes</taxon>
        <taxon>Kitasatosporales</taxon>
        <taxon>Streptomycetaceae</taxon>
        <taxon>Streptomyces</taxon>
    </lineage>
</organism>
<evidence type="ECO:0000313" key="3">
    <source>
        <dbReference type="Proteomes" id="UP000010931"/>
    </source>
</evidence>
<evidence type="ECO:0000313" key="2">
    <source>
        <dbReference type="EMBL" id="ELP65066.1"/>
    </source>
</evidence>
<protein>
    <submittedName>
        <fullName evidence="2">Uncharacterized protein</fullName>
    </submittedName>
</protein>
<sequence>MSRRDREVAARQIMEGRPPPVPPDLYVEVVRRGGRMLRRRQAARRLMWLLLVVAVLVFSVWAATVQPWVVPPSHTTPPVNGW</sequence>
<dbReference type="EMBL" id="AEJB01000414">
    <property type="protein sequence ID" value="ELP65066.1"/>
    <property type="molecule type" value="Genomic_DNA"/>
</dbReference>
<reference evidence="2 3" key="1">
    <citation type="journal article" date="2011" name="Plasmid">
        <title>Streptomyces turgidiscabies Car8 contains a modular pathogenicity island that shares virulence genes with other actinobacterial plant pathogens.</title>
        <authorList>
            <person name="Huguet-Tapia J.C."/>
            <person name="Badger J.H."/>
            <person name="Loria R."/>
            <person name="Pettis G.S."/>
        </authorList>
    </citation>
    <scope>NUCLEOTIDE SEQUENCE [LARGE SCALE GENOMIC DNA]</scope>
    <source>
        <strain evidence="2 3">Car8</strain>
    </source>
</reference>
<dbReference type="Proteomes" id="UP000010931">
    <property type="component" value="Unassembled WGS sequence"/>
</dbReference>
<dbReference type="STRING" id="85558.T45_01595"/>
<keyword evidence="1" id="KW-0472">Membrane</keyword>
<accession>L7F271</accession>
<comment type="caution">
    <text evidence="2">The sequence shown here is derived from an EMBL/GenBank/DDBJ whole genome shotgun (WGS) entry which is preliminary data.</text>
</comment>
<evidence type="ECO:0000256" key="1">
    <source>
        <dbReference type="SAM" id="Phobius"/>
    </source>
</evidence>
<feature type="transmembrane region" description="Helical" evidence="1">
    <location>
        <begin position="46"/>
        <end position="69"/>
    </location>
</feature>
<keyword evidence="1" id="KW-1133">Transmembrane helix</keyword>
<dbReference type="AlphaFoldDB" id="L7F271"/>
<name>L7F271_STRT8</name>
<gene>
    <name evidence="2" type="ORF">STRTUCAR8_07059</name>
</gene>
<proteinExistence type="predicted"/>
<dbReference type="GeneID" id="97405364"/>
<dbReference type="PATRIC" id="fig|698760.3.peg.6123"/>
<dbReference type="RefSeq" id="WP_006379927.1">
    <property type="nucleotide sequence ID" value="NZ_AEJB01000414.1"/>
</dbReference>